<organism evidence="2 3">
    <name type="scientific">Frondihabitans sucicola</name>
    <dbReference type="NCBI Taxonomy" id="1268041"/>
    <lineage>
        <taxon>Bacteria</taxon>
        <taxon>Bacillati</taxon>
        <taxon>Actinomycetota</taxon>
        <taxon>Actinomycetes</taxon>
        <taxon>Micrococcales</taxon>
        <taxon>Microbacteriaceae</taxon>
        <taxon>Frondihabitans</taxon>
    </lineage>
</organism>
<accession>A0ABM8GWC0</accession>
<sequence length="297" mass="31956">MSTTTTNISSADAAFIVRTPAAEEEFTNSADAIARYNELVTQGGRVDYLEREYENPEADDEDRGDLTTDLIRSAGTPDRYIALPEAALHVVLDALRNYRIDVEEMDGFEPWKNYDSERDEDQLANPAGTSMLISDAAAAVTAALDARPGEEPAASSRLHVTDEALDSLRSAVDEAREAAADDSNDGEIESLQGALDEALTIIGLEERPTVDPFANEEDEPDEVDPSDERPAGGREHVLTVRVLLDSDDAAKVTHFKTEAGMLVASQLRDAFVGDAEGLDGYEGATIAAGPFISLSSF</sequence>
<evidence type="ECO:0000256" key="1">
    <source>
        <dbReference type="SAM" id="MobiDB-lite"/>
    </source>
</evidence>
<gene>
    <name evidence="2" type="ORF">GCM10025867_50200</name>
</gene>
<dbReference type="RefSeq" id="WP_286347063.1">
    <property type="nucleotide sequence ID" value="NZ_AP027733.1"/>
</dbReference>
<geneLocation type="plasmid" evidence="2 3">
    <name>pNBRC108728a</name>
</geneLocation>
<keyword evidence="2" id="KW-0614">Plasmid</keyword>
<dbReference type="EMBL" id="AP027733">
    <property type="protein sequence ID" value="BDZ52779.1"/>
    <property type="molecule type" value="Genomic_DNA"/>
</dbReference>
<protein>
    <submittedName>
        <fullName evidence="2">Uncharacterized protein</fullName>
    </submittedName>
</protein>
<reference evidence="3" key="1">
    <citation type="journal article" date="2019" name="Int. J. Syst. Evol. Microbiol.">
        <title>The Global Catalogue of Microorganisms (GCM) 10K type strain sequencing project: providing services to taxonomists for standard genome sequencing and annotation.</title>
        <authorList>
            <consortium name="The Broad Institute Genomics Platform"/>
            <consortium name="The Broad Institute Genome Sequencing Center for Infectious Disease"/>
            <person name="Wu L."/>
            <person name="Ma J."/>
        </authorList>
    </citation>
    <scope>NUCLEOTIDE SEQUENCE [LARGE SCALE GENOMIC DNA]</scope>
    <source>
        <strain evidence="3">NBRC 108728</strain>
    </source>
</reference>
<feature type="compositionally biased region" description="Acidic residues" evidence="1">
    <location>
        <begin position="214"/>
        <end position="225"/>
    </location>
</feature>
<name>A0ABM8GWC0_9MICO</name>
<feature type="region of interest" description="Disordered" evidence="1">
    <location>
        <begin position="209"/>
        <end position="232"/>
    </location>
</feature>
<proteinExistence type="predicted"/>
<evidence type="ECO:0000313" key="3">
    <source>
        <dbReference type="Proteomes" id="UP001321486"/>
    </source>
</evidence>
<evidence type="ECO:0000313" key="2">
    <source>
        <dbReference type="EMBL" id="BDZ52779.1"/>
    </source>
</evidence>
<dbReference type="Proteomes" id="UP001321486">
    <property type="component" value="Plasmid pNBRC108728a"/>
</dbReference>
<keyword evidence="3" id="KW-1185">Reference proteome</keyword>